<gene>
    <name evidence="1" type="ORF">MMDA13_gp27</name>
</gene>
<sequence>MRRRKVKCTSCGKMYLYDRKGCPTCNGAMKEKPKTVKRKPNNR</sequence>
<evidence type="ECO:0000313" key="2">
    <source>
        <dbReference type="Proteomes" id="UP000515820"/>
    </source>
</evidence>
<reference evidence="1 2" key="1">
    <citation type="journal article" date="2020" name="Viruses">
        <title>Characterization of vB_StuS_MMDA13, a Newly Discovered Bacteriophage Infecting the Agar-Degrading Species Sphingomonas turrisvirgatae.</title>
        <authorList>
            <person name="Marmo P."/>
            <person name="Thaller M.C."/>
            <person name="Di Lallo G."/>
            <person name="Henrici De Angelis L."/>
            <person name="Poerio N."/>
            <person name="De Santis F."/>
            <person name="Fraziano M."/>
            <person name="Migliore L."/>
            <person name="D'Andrea M.M."/>
        </authorList>
    </citation>
    <scope>NUCLEOTIDE SEQUENCE [LARGE SCALE GENOMIC DNA]</scope>
</reference>
<dbReference type="GO" id="GO:0000428">
    <property type="term" value="C:DNA-directed RNA polymerase complex"/>
    <property type="evidence" value="ECO:0007669"/>
    <property type="project" value="UniProtKB-KW"/>
</dbReference>
<accession>A0A7G3PHI1</accession>
<proteinExistence type="predicted"/>
<evidence type="ECO:0000313" key="1">
    <source>
        <dbReference type="EMBL" id="QHB80460.1"/>
    </source>
</evidence>
<keyword evidence="1" id="KW-0240">DNA-directed RNA polymerase</keyword>
<keyword evidence="2" id="KW-1185">Reference proteome</keyword>
<dbReference type="Proteomes" id="UP000515820">
    <property type="component" value="Segment"/>
</dbReference>
<organism evidence="1 2">
    <name type="scientific">Sphingomonas phage vB_StuS_MMDA13</name>
    <dbReference type="NCBI Taxonomy" id="2686378"/>
    <lineage>
        <taxon>Viruses</taxon>
        <taxon>Duplodnaviria</taxon>
        <taxon>Heunggongvirae</taxon>
        <taxon>Uroviricota</taxon>
        <taxon>Caudoviricetes</taxon>
        <taxon>Queuovirinae</taxon>
        <taxon>Torvergatavirus</taxon>
        <taxon>Torvergatavirus MMDA13</taxon>
    </lineage>
</organism>
<keyword evidence="1" id="KW-0804">Transcription</keyword>
<name>A0A7G3PHI1_9CAUD</name>
<protein>
    <submittedName>
        <fullName evidence="1">Putative DNA-directed RNA polymerase</fullName>
    </submittedName>
</protein>
<dbReference type="EMBL" id="MN820898">
    <property type="protein sequence ID" value="QHB80460.1"/>
    <property type="molecule type" value="Genomic_DNA"/>
</dbReference>